<dbReference type="Proteomes" id="UP001597497">
    <property type="component" value="Unassembled WGS sequence"/>
</dbReference>
<keyword evidence="2" id="KW-1185">Reference proteome</keyword>
<sequence>MHLFEKIFNYQMMNRLTETGTQAVTTHERAWLKTMLTHPAAQGALSPELFSKLNTLLQEESVLDTTHLTQKGQSSAQPLHHPMLPKLRRMIMNEAGMELVLGNPKTKQWHHRRGLPYKLEFSLVKKEWYLLWIPLKGKGMMATKLNKIKEVHSYPLSDRLIAHLRGRCHAYMETQQKKAVIELLPRYKTELSRILYAFSCFDKKVEVALDQETYRIQLTYLPDEEEYLLSKIRFLGVRIRVVEGARLQARMLQTCTKALHVYDRTE</sequence>
<gene>
    <name evidence="1" type="ORF">ACFSUC_07585</name>
</gene>
<evidence type="ECO:0000313" key="2">
    <source>
        <dbReference type="Proteomes" id="UP001597497"/>
    </source>
</evidence>
<accession>A0ABW5R9Q1</accession>
<protein>
    <submittedName>
        <fullName evidence="1">WYL domain-containing protein</fullName>
    </submittedName>
</protein>
<name>A0ABW5R9Q1_9BACL</name>
<evidence type="ECO:0000313" key="1">
    <source>
        <dbReference type="EMBL" id="MFD2671466.1"/>
    </source>
</evidence>
<comment type="caution">
    <text evidence="1">The sequence shown here is derived from an EMBL/GenBank/DDBJ whole genome shotgun (WGS) entry which is preliminary data.</text>
</comment>
<reference evidence="2" key="1">
    <citation type="journal article" date="2019" name="Int. J. Syst. Evol. Microbiol.">
        <title>The Global Catalogue of Microorganisms (GCM) 10K type strain sequencing project: providing services to taxonomists for standard genome sequencing and annotation.</title>
        <authorList>
            <consortium name="The Broad Institute Genomics Platform"/>
            <consortium name="The Broad Institute Genome Sequencing Center for Infectious Disease"/>
            <person name="Wu L."/>
            <person name="Ma J."/>
        </authorList>
    </citation>
    <scope>NUCLEOTIDE SEQUENCE [LARGE SCALE GENOMIC DNA]</scope>
    <source>
        <strain evidence="2">KCTC 33676</strain>
    </source>
</reference>
<proteinExistence type="predicted"/>
<organism evidence="1 2">
    <name type="scientific">Marinicrinis sediminis</name>
    <dbReference type="NCBI Taxonomy" id="1652465"/>
    <lineage>
        <taxon>Bacteria</taxon>
        <taxon>Bacillati</taxon>
        <taxon>Bacillota</taxon>
        <taxon>Bacilli</taxon>
        <taxon>Bacillales</taxon>
        <taxon>Paenibacillaceae</taxon>
    </lineage>
</organism>
<dbReference type="EMBL" id="JBHUMM010000011">
    <property type="protein sequence ID" value="MFD2671466.1"/>
    <property type="molecule type" value="Genomic_DNA"/>
</dbReference>
<dbReference type="RefSeq" id="WP_379928939.1">
    <property type="nucleotide sequence ID" value="NZ_JBHUMM010000011.1"/>
</dbReference>